<evidence type="ECO:0000313" key="2">
    <source>
        <dbReference type="Proteomes" id="UP000050525"/>
    </source>
</evidence>
<comment type="caution">
    <text evidence="1">The sequence shown here is derived from an EMBL/GenBank/DDBJ whole genome shotgun (WGS) entry which is preliminary data.</text>
</comment>
<evidence type="ECO:0000313" key="1">
    <source>
        <dbReference type="EMBL" id="KYO20576.1"/>
    </source>
</evidence>
<accession>A0A151M7T5</accession>
<reference evidence="1 2" key="1">
    <citation type="journal article" date="2012" name="Genome Biol.">
        <title>Sequencing three crocodilian genomes to illuminate the evolution of archosaurs and amniotes.</title>
        <authorList>
            <person name="St John J.A."/>
            <person name="Braun E.L."/>
            <person name="Isberg S.R."/>
            <person name="Miles L.G."/>
            <person name="Chong A.Y."/>
            <person name="Gongora J."/>
            <person name="Dalzell P."/>
            <person name="Moran C."/>
            <person name="Bed'hom B."/>
            <person name="Abzhanov A."/>
            <person name="Burgess S.C."/>
            <person name="Cooksey A.M."/>
            <person name="Castoe T.A."/>
            <person name="Crawford N.G."/>
            <person name="Densmore L.D."/>
            <person name="Drew J.C."/>
            <person name="Edwards S.V."/>
            <person name="Faircloth B.C."/>
            <person name="Fujita M.K."/>
            <person name="Greenwold M.J."/>
            <person name="Hoffmann F.G."/>
            <person name="Howard J.M."/>
            <person name="Iguchi T."/>
            <person name="Janes D.E."/>
            <person name="Khan S.Y."/>
            <person name="Kohno S."/>
            <person name="de Koning A.J."/>
            <person name="Lance S.L."/>
            <person name="McCarthy F.M."/>
            <person name="McCormack J.E."/>
            <person name="Merchant M.E."/>
            <person name="Peterson D.G."/>
            <person name="Pollock D.D."/>
            <person name="Pourmand N."/>
            <person name="Raney B.J."/>
            <person name="Roessler K.A."/>
            <person name="Sanford J.R."/>
            <person name="Sawyer R.H."/>
            <person name="Schmidt C.J."/>
            <person name="Triplett E.W."/>
            <person name="Tuberville T.D."/>
            <person name="Venegas-Anaya M."/>
            <person name="Howard J.T."/>
            <person name="Jarvis E.D."/>
            <person name="Guillette L.J.Jr."/>
            <person name="Glenn T.C."/>
            <person name="Green R.E."/>
            <person name="Ray D.A."/>
        </authorList>
    </citation>
    <scope>NUCLEOTIDE SEQUENCE [LARGE SCALE GENOMIC DNA]</scope>
    <source>
        <strain evidence="1">KSC_2009_1</strain>
    </source>
</reference>
<protein>
    <submittedName>
        <fullName evidence="1">Uncharacterized protein</fullName>
    </submittedName>
</protein>
<gene>
    <name evidence="1" type="ORF">Y1Q_0012484</name>
</gene>
<sequence>MSCSCASFRAIDLSCAETQFFPQKVRQSNRCASLKCWRKYKSPSKENTKIQELEEQKPPHRLLDLSICSTLNRSMFPDPTDIYVSIKSFIQIAIIMARPAHFEATHPVVWPFKIFL</sequence>
<proteinExistence type="predicted"/>
<name>A0A151M7T5_ALLMI</name>
<organism evidence="1 2">
    <name type="scientific">Alligator mississippiensis</name>
    <name type="common">American alligator</name>
    <dbReference type="NCBI Taxonomy" id="8496"/>
    <lineage>
        <taxon>Eukaryota</taxon>
        <taxon>Metazoa</taxon>
        <taxon>Chordata</taxon>
        <taxon>Craniata</taxon>
        <taxon>Vertebrata</taxon>
        <taxon>Euteleostomi</taxon>
        <taxon>Archelosauria</taxon>
        <taxon>Archosauria</taxon>
        <taxon>Crocodylia</taxon>
        <taxon>Alligatoridae</taxon>
        <taxon>Alligatorinae</taxon>
        <taxon>Alligator</taxon>
    </lineage>
</organism>
<dbReference type="EMBL" id="AKHW03006358">
    <property type="protein sequence ID" value="KYO20576.1"/>
    <property type="molecule type" value="Genomic_DNA"/>
</dbReference>
<dbReference type="Proteomes" id="UP000050525">
    <property type="component" value="Unassembled WGS sequence"/>
</dbReference>
<keyword evidence="2" id="KW-1185">Reference proteome</keyword>
<dbReference type="AlphaFoldDB" id="A0A151M7T5"/>